<dbReference type="PROSITE" id="PS00463">
    <property type="entry name" value="ZN2_CY6_FUNGAL_1"/>
    <property type="match status" value="1"/>
</dbReference>
<dbReference type="CDD" id="cd00067">
    <property type="entry name" value="GAL4"/>
    <property type="match status" value="1"/>
</dbReference>
<keyword evidence="4" id="KW-1185">Reference proteome</keyword>
<reference evidence="3" key="1">
    <citation type="journal article" date="2023" name="Mol. Phylogenet. Evol.">
        <title>Genome-scale phylogeny and comparative genomics of the fungal order Sordariales.</title>
        <authorList>
            <person name="Hensen N."/>
            <person name="Bonometti L."/>
            <person name="Westerberg I."/>
            <person name="Brannstrom I.O."/>
            <person name="Guillou S."/>
            <person name="Cros-Aarteil S."/>
            <person name="Calhoun S."/>
            <person name="Haridas S."/>
            <person name="Kuo A."/>
            <person name="Mondo S."/>
            <person name="Pangilinan J."/>
            <person name="Riley R."/>
            <person name="LaButti K."/>
            <person name="Andreopoulos B."/>
            <person name="Lipzen A."/>
            <person name="Chen C."/>
            <person name="Yan M."/>
            <person name="Daum C."/>
            <person name="Ng V."/>
            <person name="Clum A."/>
            <person name="Steindorff A."/>
            <person name="Ohm R.A."/>
            <person name="Martin F."/>
            <person name="Silar P."/>
            <person name="Natvig D.O."/>
            <person name="Lalanne C."/>
            <person name="Gautier V."/>
            <person name="Ament-Velasquez S.L."/>
            <person name="Kruys A."/>
            <person name="Hutchinson M.I."/>
            <person name="Powell A.J."/>
            <person name="Barry K."/>
            <person name="Miller A.N."/>
            <person name="Grigoriev I.V."/>
            <person name="Debuchy R."/>
            <person name="Gladieux P."/>
            <person name="Hiltunen Thoren M."/>
            <person name="Johannesson H."/>
        </authorList>
    </citation>
    <scope>NUCLEOTIDE SEQUENCE</scope>
    <source>
        <strain evidence="3">CBS 168.71</strain>
    </source>
</reference>
<dbReference type="InterPro" id="IPR001138">
    <property type="entry name" value="Zn2Cys6_DnaBD"/>
</dbReference>
<dbReference type="GeneID" id="87845253"/>
<keyword evidence="1" id="KW-0539">Nucleus</keyword>
<dbReference type="Proteomes" id="UP001278766">
    <property type="component" value="Unassembled WGS sequence"/>
</dbReference>
<comment type="caution">
    <text evidence="3">The sequence shown here is derived from an EMBL/GenBank/DDBJ whole genome shotgun (WGS) entry which is preliminary data.</text>
</comment>
<name>A0AAE0H6N9_9PEZI</name>
<dbReference type="InterPro" id="IPR053178">
    <property type="entry name" value="Osmoadaptation_assoc"/>
</dbReference>
<protein>
    <recommendedName>
        <fullName evidence="2">Zn(2)-C6 fungal-type domain-containing protein</fullName>
    </recommendedName>
</protein>
<dbReference type="SMART" id="SM00066">
    <property type="entry name" value="GAL4"/>
    <property type="match status" value="1"/>
</dbReference>
<proteinExistence type="predicted"/>
<dbReference type="GO" id="GO:0008270">
    <property type="term" value="F:zinc ion binding"/>
    <property type="evidence" value="ECO:0007669"/>
    <property type="project" value="InterPro"/>
</dbReference>
<dbReference type="InterPro" id="IPR036864">
    <property type="entry name" value="Zn2-C6_fun-type_DNA-bd_sf"/>
</dbReference>
<dbReference type="RefSeq" id="XP_062654333.1">
    <property type="nucleotide sequence ID" value="XM_062808305.1"/>
</dbReference>
<dbReference type="EMBL" id="JAUEPN010000011">
    <property type="protein sequence ID" value="KAK3290819.1"/>
    <property type="molecule type" value="Genomic_DNA"/>
</dbReference>
<dbReference type="Pfam" id="PF00172">
    <property type="entry name" value="Zn_clus"/>
    <property type="match status" value="1"/>
</dbReference>
<evidence type="ECO:0000256" key="1">
    <source>
        <dbReference type="ARBA" id="ARBA00023242"/>
    </source>
</evidence>
<gene>
    <name evidence="3" type="ORF">B0H64DRAFT_48207</name>
</gene>
<dbReference type="GO" id="GO:0000981">
    <property type="term" value="F:DNA-binding transcription factor activity, RNA polymerase II-specific"/>
    <property type="evidence" value="ECO:0007669"/>
    <property type="project" value="InterPro"/>
</dbReference>
<dbReference type="SUPFAM" id="SSF57701">
    <property type="entry name" value="Zn2/Cys6 DNA-binding domain"/>
    <property type="match status" value="1"/>
</dbReference>
<evidence type="ECO:0000259" key="2">
    <source>
        <dbReference type="PROSITE" id="PS50048"/>
    </source>
</evidence>
<organism evidence="3 4">
    <name type="scientific">Chaetomium fimeti</name>
    <dbReference type="NCBI Taxonomy" id="1854472"/>
    <lineage>
        <taxon>Eukaryota</taxon>
        <taxon>Fungi</taxon>
        <taxon>Dikarya</taxon>
        <taxon>Ascomycota</taxon>
        <taxon>Pezizomycotina</taxon>
        <taxon>Sordariomycetes</taxon>
        <taxon>Sordariomycetidae</taxon>
        <taxon>Sordariales</taxon>
        <taxon>Chaetomiaceae</taxon>
        <taxon>Chaetomium</taxon>
    </lineage>
</organism>
<dbReference type="PANTHER" id="PTHR38111">
    <property type="entry name" value="ZN(2)-C6 FUNGAL-TYPE DOMAIN-CONTAINING PROTEIN-RELATED"/>
    <property type="match status" value="1"/>
</dbReference>
<reference evidence="3" key="2">
    <citation type="submission" date="2023-06" db="EMBL/GenBank/DDBJ databases">
        <authorList>
            <consortium name="Lawrence Berkeley National Laboratory"/>
            <person name="Haridas S."/>
            <person name="Hensen N."/>
            <person name="Bonometti L."/>
            <person name="Westerberg I."/>
            <person name="Brannstrom I.O."/>
            <person name="Guillou S."/>
            <person name="Cros-Aarteil S."/>
            <person name="Calhoun S."/>
            <person name="Kuo A."/>
            <person name="Mondo S."/>
            <person name="Pangilinan J."/>
            <person name="Riley R."/>
            <person name="Labutti K."/>
            <person name="Andreopoulos B."/>
            <person name="Lipzen A."/>
            <person name="Chen C."/>
            <person name="Yanf M."/>
            <person name="Daum C."/>
            <person name="Ng V."/>
            <person name="Clum A."/>
            <person name="Steindorff A."/>
            <person name="Ohm R."/>
            <person name="Martin F."/>
            <person name="Silar P."/>
            <person name="Natvig D."/>
            <person name="Lalanne C."/>
            <person name="Gautier V."/>
            <person name="Ament-Velasquez S.L."/>
            <person name="Kruys A."/>
            <person name="Hutchinson M.I."/>
            <person name="Powell A.J."/>
            <person name="Barry K."/>
            <person name="Miller A.N."/>
            <person name="Grigoriev I.V."/>
            <person name="Debuchy R."/>
            <person name="Gladieux P."/>
            <person name="Thoren M.H."/>
            <person name="Johannesson H."/>
        </authorList>
    </citation>
    <scope>NUCLEOTIDE SEQUENCE</scope>
    <source>
        <strain evidence="3">CBS 168.71</strain>
    </source>
</reference>
<accession>A0AAE0H6N9</accession>
<dbReference type="PROSITE" id="PS50048">
    <property type="entry name" value="ZN2_CY6_FUNGAL_2"/>
    <property type="match status" value="1"/>
</dbReference>
<feature type="domain" description="Zn(2)-C6 fungal-type" evidence="2">
    <location>
        <begin position="9"/>
        <end position="38"/>
    </location>
</feature>
<evidence type="ECO:0000313" key="3">
    <source>
        <dbReference type="EMBL" id="KAK3290819.1"/>
    </source>
</evidence>
<evidence type="ECO:0000313" key="4">
    <source>
        <dbReference type="Proteomes" id="UP001278766"/>
    </source>
</evidence>
<sequence length="437" mass="49229">MPGVPKSKGCNTCRKQKKLCDEAQPKCGRCVRLKTECVGIGVRRFLFKQDALTRYAAPARSTTSPRPAPSSETTRIAGALVHILEIRDIRHDIRSIGGKYFLDLPRRVGHLAAAYDASVAALVASYSALYGRGGGRTASLMRYGDALAATRVALPEGGIPTVVKMYMVFNIYVCQEWTCDTDPVRSSKHREMLAFLLREVVARGELPQIDTNYIYALCQMVVYESFVNEKVELGPWFWEAYGVVRHTGPYPYHYGKTFLSIRLETYAEASLYFRSPRRNLPQLTQIHNLIQAERPALWAEVEAWTATCRDPSAPDAAHRALLSYQTAYGLLLSIGARVIRAIRRVNPDIDLLLQSYNLCDDAIRLARQSEAGHRPFGAWFVPKFLRLVRAGVPGYRRGEVDALMRDFAQDFKGIDYIKESEWVEGRYNAMEDMVSGQ</sequence>
<dbReference type="AlphaFoldDB" id="A0AAE0H6N9"/>
<dbReference type="Gene3D" id="4.10.240.10">
    <property type="entry name" value="Zn(2)-C6 fungal-type DNA-binding domain"/>
    <property type="match status" value="1"/>
</dbReference>
<dbReference type="PANTHER" id="PTHR38111:SF11">
    <property type="entry name" value="TRANSCRIPTION FACTOR DOMAIN-CONTAINING PROTEIN-RELATED"/>
    <property type="match status" value="1"/>
</dbReference>